<evidence type="ECO:0000313" key="2">
    <source>
        <dbReference type="EMBL" id="KAL3754808.1"/>
    </source>
</evidence>
<evidence type="ECO:0000313" key="3">
    <source>
        <dbReference type="Proteomes" id="UP001634007"/>
    </source>
</evidence>
<protein>
    <submittedName>
        <fullName evidence="2">Uncharacterized protein</fullName>
    </submittedName>
</protein>
<dbReference type="AlphaFoldDB" id="A0ABD3LW22"/>
<feature type="region of interest" description="Disordered" evidence="1">
    <location>
        <begin position="1"/>
        <end position="67"/>
    </location>
</feature>
<accession>A0ABD3LW22</accession>
<dbReference type="EMBL" id="JBJKBG010000001">
    <property type="protein sequence ID" value="KAL3754808.1"/>
    <property type="molecule type" value="Genomic_DNA"/>
</dbReference>
<reference evidence="2 3" key="1">
    <citation type="submission" date="2024-11" db="EMBL/GenBank/DDBJ databases">
        <title>Chromosome-level genome assembly of Eucalyptus globulus Labill. provides insights into its genome evolution.</title>
        <authorList>
            <person name="Li X."/>
        </authorList>
    </citation>
    <scope>NUCLEOTIDE SEQUENCE [LARGE SCALE GENOMIC DNA]</scope>
    <source>
        <strain evidence="2">CL2024</strain>
        <tissue evidence="2">Fresh tender leaves</tissue>
    </source>
</reference>
<dbReference type="Proteomes" id="UP001634007">
    <property type="component" value="Unassembled WGS sequence"/>
</dbReference>
<feature type="compositionally biased region" description="Basic and acidic residues" evidence="1">
    <location>
        <begin position="17"/>
        <end position="36"/>
    </location>
</feature>
<comment type="caution">
    <text evidence="2">The sequence shown here is derived from an EMBL/GenBank/DDBJ whole genome shotgun (WGS) entry which is preliminary data.</text>
</comment>
<proteinExistence type="predicted"/>
<organism evidence="2 3">
    <name type="scientific">Eucalyptus globulus</name>
    <name type="common">Tasmanian blue gum</name>
    <dbReference type="NCBI Taxonomy" id="34317"/>
    <lineage>
        <taxon>Eukaryota</taxon>
        <taxon>Viridiplantae</taxon>
        <taxon>Streptophyta</taxon>
        <taxon>Embryophyta</taxon>
        <taxon>Tracheophyta</taxon>
        <taxon>Spermatophyta</taxon>
        <taxon>Magnoliopsida</taxon>
        <taxon>eudicotyledons</taxon>
        <taxon>Gunneridae</taxon>
        <taxon>Pentapetalae</taxon>
        <taxon>rosids</taxon>
        <taxon>malvids</taxon>
        <taxon>Myrtales</taxon>
        <taxon>Myrtaceae</taxon>
        <taxon>Myrtoideae</taxon>
        <taxon>Eucalypteae</taxon>
        <taxon>Eucalyptus</taxon>
    </lineage>
</organism>
<evidence type="ECO:0000256" key="1">
    <source>
        <dbReference type="SAM" id="MobiDB-lite"/>
    </source>
</evidence>
<gene>
    <name evidence="2" type="ORF">ACJRO7_001978</name>
</gene>
<name>A0ABD3LW22_EUCGL</name>
<keyword evidence="3" id="KW-1185">Reference proteome</keyword>
<sequence>MGRGGAGDKIMGTHVGQKTEKVKGDATSEDKAESTTHHGALRRMGSMRDPPSRAPSSNAISGDKKGQSLSRVVLFDADSSPLLLRTLVPAERLVGLDRNRERSRSRA</sequence>